<dbReference type="InterPro" id="IPR054319">
    <property type="entry name" value="PspC-rel_ToastRack"/>
</dbReference>
<keyword evidence="12" id="KW-1185">Reference proteome</keyword>
<feature type="transmembrane region" description="Helical" evidence="6">
    <location>
        <begin position="159"/>
        <end position="179"/>
    </location>
</feature>
<feature type="domain" description="Phage shock protein PspC N-terminal" evidence="7">
    <location>
        <begin position="192"/>
        <end position="249"/>
    </location>
</feature>
<evidence type="ECO:0000259" key="8">
    <source>
        <dbReference type="Pfam" id="PF10988"/>
    </source>
</evidence>
<dbReference type="AlphaFoldDB" id="A0AAU9D202"/>
<comment type="subcellular location">
    <subcellularLocation>
        <location evidence="1">Cell membrane</location>
        <topology evidence="1">Single-pass membrane protein</topology>
    </subcellularLocation>
</comment>
<evidence type="ECO:0000256" key="1">
    <source>
        <dbReference type="ARBA" id="ARBA00004162"/>
    </source>
</evidence>
<dbReference type="InterPro" id="IPR054321">
    <property type="entry name" value="PspC-rel_TM"/>
</dbReference>
<evidence type="ECO:0000256" key="2">
    <source>
        <dbReference type="ARBA" id="ARBA00022475"/>
    </source>
</evidence>
<dbReference type="PANTHER" id="PTHR33885">
    <property type="entry name" value="PHAGE SHOCK PROTEIN C"/>
    <property type="match status" value="1"/>
</dbReference>
<keyword evidence="2" id="KW-1003">Cell membrane</keyword>
<feature type="transmembrane region" description="Helical" evidence="6">
    <location>
        <begin position="380"/>
        <end position="406"/>
    </location>
</feature>
<dbReference type="EMBL" id="AP025314">
    <property type="protein sequence ID" value="BDD09968.1"/>
    <property type="molecule type" value="Genomic_DNA"/>
</dbReference>
<evidence type="ECO:0000259" key="9">
    <source>
        <dbReference type="Pfam" id="PF22571"/>
    </source>
</evidence>
<reference evidence="11 12" key="1">
    <citation type="submission" date="2021-12" db="EMBL/GenBank/DDBJ databases">
        <title>Genome sequencing of bacteria with rrn-lacking chromosome and rrn-plasmid.</title>
        <authorList>
            <person name="Anda M."/>
            <person name="Iwasaki W."/>
        </authorList>
    </citation>
    <scope>NUCLEOTIDE SEQUENCE [LARGE SCALE GENOMIC DNA]</scope>
    <source>
        <strain evidence="11 12">DSM 100852</strain>
    </source>
</reference>
<feature type="domain" description="Putative auto-transporter adhesin head GIN" evidence="8">
    <location>
        <begin position="609"/>
        <end position="792"/>
    </location>
</feature>
<feature type="transmembrane region" description="Helical" evidence="6">
    <location>
        <begin position="128"/>
        <end position="147"/>
    </location>
</feature>
<feature type="transmembrane region" description="Helical" evidence="6">
    <location>
        <begin position="200"/>
        <end position="216"/>
    </location>
</feature>
<sequence length="810" mass="90396">MKKNISISISGIIFHVEEDGYERLNRYLGSINRYFSSFEDSHEIIEDIENRIAEIFLSKLNKTKQVINREDVDDLITRMGSVEDFKAVGETPPVKDEDSPFAEDVYQGIEEEGRSRPASLCRDMKRKLLGGVFSGLGHYFNVDPLWFRLIFLLGLLGTSFNWPIMTPLLLAYVALWIALPPVFDLKSNDKHKKLFRDPDNKLLGGVSSGIASYFGIDPVIVRLVFVISLFLWLSGPVLYIILWIILPEANSITEKVQMKGDPVTLTNIEARIKKSLESDSLKNERISAGLGRFGRVASQIILVPIGFLKNFFKGIGDIFSPVLKVIFEMARFVFGTALGLFGLLGVVALVTVTGAYLGIFDSAVFFNGEDYPMSIIRASFPAWGVISIFFAILLPLVFVIMGSIVMLTKRISLKSGTVWSFVGLWALSLIGMGIFIPRTVMEFDDRSTKRISETIPFPNEGLLKLRLREVGYPEPMMADVRIKGYQGSDIQIMKEFTAQGRTRRGALENAEMAKYNVALEGDELYFDSNLTFVEGAKYAFQNVHTTIYIPVGKKFTVGENLVHLLRGNIDRRSNSQLTANTWAFGRDNQLLCVTCDASDNTRKTVKFRDFSELEVDGDISVVVERGVHCRMEIEGQSGQLEALDFEHNGERLTLDASSEQFRNAASSGGKLKVKVYVPSLEDVRALGKAEVLIYGVESKSFRINTHNRSDVEVEDIDCRYVEINSTELSSVTVSGSCDKLQVDASETAKVNALEMSSEVVYVVARISSKVSVNVSRFLKVFADGVSVVNFTGDVKEKKVETEGFAKLKHV</sequence>
<evidence type="ECO:0000313" key="12">
    <source>
        <dbReference type="Proteomes" id="UP001348817"/>
    </source>
</evidence>
<dbReference type="InterPro" id="IPR007168">
    <property type="entry name" value="Phageshock_PspC_N"/>
</dbReference>
<feature type="domain" description="PspC-related ToastRack" evidence="10">
    <location>
        <begin position="481"/>
        <end position="596"/>
    </location>
</feature>
<evidence type="ECO:0000256" key="3">
    <source>
        <dbReference type="ARBA" id="ARBA00022692"/>
    </source>
</evidence>
<keyword evidence="5 6" id="KW-0472">Membrane</keyword>
<feature type="transmembrane region" description="Helical" evidence="6">
    <location>
        <begin position="418"/>
        <end position="436"/>
    </location>
</feature>
<dbReference type="Proteomes" id="UP001348817">
    <property type="component" value="Chromosome"/>
</dbReference>
<accession>A0AAU9D202</accession>
<evidence type="ECO:0000259" key="7">
    <source>
        <dbReference type="Pfam" id="PF04024"/>
    </source>
</evidence>
<feature type="transmembrane region" description="Helical" evidence="6">
    <location>
        <begin position="332"/>
        <end position="360"/>
    </location>
</feature>
<name>A0AAU9D202_9BACT</name>
<dbReference type="InterPro" id="IPR021255">
    <property type="entry name" value="DUF2807"/>
</dbReference>
<proteinExistence type="predicted"/>
<dbReference type="PANTHER" id="PTHR33885:SF3">
    <property type="entry name" value="PHAGE SHOCK PROTEIN C"/>
    <property type="match status" value="1"/>
</dbReference>
<dbReference type="Pfam" id="PF22744">
    <property type="entry name" value="Toast-rack_PspC-Cterm"/>
    <property type="match status" value="1"/>
</dbReference>
<dbReference type="GO" id="GO:0005886">
    <property type="term" value="C:plasma membrane"/>
    <property type="evidence" value="ECO:0007669"/>
    <property type="project" value="UniProtKB-SubCell"/>
</dbReference>
<protein>
    <recommendedName>
        <fullName evidence="13">PspC domain-containing protein</fullName>
    </recommendedName>
</protein>
<evidence type="ECO:0000259" key="10">
    <source>
        <dbReference type="Pfam" id="PF22744"/>
    </source>
</evidence>
<evidence type="ECO:0000256" key="6">
    <source>
        <dbReference type="SAM" id="Phobius"/>
    </source>
</evidence>
<dbReference type="InterPro" id="IPR052027">
    <property type="entry name" value="PspC"/>
</dbReference>
<feature type="transmembrane region" description="Helical" evidence="6">
    <location>
        <begin position="222"/>
        <end position="246"/>
    </location>
</feature>
<feature type="domain" description="PspC-related transmembrane region" evidence="9">
    <location>
        <begin position="307"/>
        <end position="443"/>
    </location>
</feature>
<feature type="domain" description="Phage shock protein PspC N-terminal" evidence="7">
    <location>
        <begin position="120"/>
        <end position="181"/>
    </location>
</feature>
<dbReference type="Pfam" id="PF04024">
    <property type="entry name" value="PspC"/>
    <property type="match status" value="2"/>
</dbReference>
<gene>
    <name evidence="11" type="ORF">FUAX_24000</name>
</gene>
<evidence type="ECO:0008006" key="13">
    <source>
        <dbReference type="Google" id="ProtNLM"/>
    </source>
</evidence>
<evidence type="ECO:0000256" key="5">
    <source>
        <dbReference type="ARBA" id="ARBA00023136"/>
    </source>
</evidence>
<evidence type="ECO:0000313" key="11">
    <source>
        <dbReference type="EMBL" id="BDD09968.1"/>
    </source>
</evidence>
<dbReference type="Gene3D" id="2.160.20.120">
    <property type="match status" value="1"/>
</dbReference>
<evidence type="ECO:0000256" key="4">
    <source>
        <dbReference type="ARBA" id="ARBA00022989"/>
    </source>
</evidence>
<keyword evidence="3 6" id="KW-0812">Transmembrane</keyword>
<dbReference type="Pfam" id="PF22571">
    <property type="entry name" value="LiaI-LiaF-TM_PspC"/>
    <property type="match status" value="1"/>
</dbReference>
<dbReference type="KEGG" id="fax:FUAX_24000"/>
<keyword evidence="4 6" id="KW-1133">Transmembrane helix</keyword>
<dbReference type="RefSeq" id="WP_338391552.1">
    <property type="nucleotide sequence ID" value="NZ_AP025314.1"/>
</dbReference>
<dbReference type="Pfam" id="PF10988">
    <property type="entry name" value="DUF2807"/>
    <property type="match status" value="1"/>
</dbReference>
<organism evidence="11 12">
    <name type="scientific">Fulvitalea axinellae</name>
    <dbReference type="NCBI Taxonomy" id="1182444"/>
    <lineage>
        <taxon>Bacteria</taxon>
        <taxon>Pseudomonadati</taxon>
        <taxon>Bacteroidota</taxon>
        <taxon>Cytophagia</taxon>
        <taxon>Cytophagales</taxon>
        <taxon>Persicobacteraceae</taxon>
        <taxon>Fulvitalea</taxon>
    </lineage>
</organism>